<dbReference type="AlphaFoldDB" id="A0A0D3HL16"/>
<sequence length="88" mass="9502">MRRRGPGRLETAGAMAGVGGRLGTATARVVRRTMTRLKDGGAPLDYEEAYPVLYLGGGGPRWRGHELPRRSATAMVAADLRRRGPKLT</sequence>
<reference evidence="1" key="1">
    <citation type="journal article" date="2009" name="Rice">
        <title>De Novo Next Generation Sequencing of Plant Genomes.</title>
        <authorList>
            <person name="Rounsley S."/>
            <person name="Marri P.R."/>
            <person name="Yu Y."/>
            <person name="He R."/>
            <person name="Sisneros N."/>
            <person name="Goicoechea J.L."/>
            <person name="Lee S.J."/>
            <person name="Angelova A."/>
            <person name="Kudrna D."/>
            <person name="Luo M."/>
            <person name="Affourtit J."/>
            <person name="Desany B."/>
            <person name="Knight J."/>
            <person name="Niazi F."/>
            <person name="Egholm M."/>
            <person name="Wing R.A."/>
        </authorList>
    </citation>
    <scope>NUCLEOTIDE SEQUENCE [LARGE SCALE GENOMIC DNA]</scope>
    <source>
        <strain evidence="1">cv. IRGC 105608</strain>
    </source>
</reference>
<name>A0A0D3HL16_9ORYZ</name>
<dbReference type="PaxDb" id="65489-OBART11G11060.1"/>
<dbReference type="Proteomes" id="UP000026960">
    <property type="component" value="Chromosome 11"/>
</dbReference>
<organism evidence="1">
    <name type="scientific">Oryza barthii</name>
    <dbReference type="NCBI Taxonomy" id="65489"/>
    <lineage>
        <taxon>Eukaryota</taxon>
        <taxon>Viridiplantae</taxon>
        <taxon>Streptophyta</taxon>
        <taxon>Embryophyta</taxon>
        <taxon>Tracheophyta</taxon>
        <taxon>Spermatophyta</taxon>
        <taxon>Magnoliopsida</taxon>
        <taxon>Liliopsida</taxon>
        <taxon>Poales</taxon>
        <taxon>Poaceae</taxon>
        <taxon>BOP clade</taxon>
        <taxon>Oryzoideae</taxon>
        <taxon>Oryzeae</taxon>
        <taxon>Oryzinae</taxon>
        <taxon>Oryza</taxon>
    </lineage>
</organism>
<evidence type="ECO:0000313" key="2">
    <source>
        <dbReference type="Proteomes" id="UP000026960"/>
    </source>
</evidence>
<dbReference type="EnsemblPlants" id="OBART11G11060.1">
    <property type="protein sequence ID" value="OBART11G11060.1"/>
    <property type="gene ID" value="OBART11G11060"/>
</dbReference>
<protein>
    <submittedName>
        <fullName evidence="1">Uncharacterized protein</fullName>
    </submittedName>
</protein>
<keyword evidence="2" id="KW-1185">Reference proteome</keyword>
<evidence type="ECO:0000313" key="1">
    <source>
        <dbReference type="EnsemblPlants" id="OBART11G11060.1"/>
    </source>
</evidence>
<accession>A0A0D3HL16</accession>
<dbReference type="Gramene" id="OBART11G11060.1">
    <property type="protein sequence ID" value="OBART11G11060.1"/>
    <property type="gene ID" value="OBART11G11060"/>
</dbReference>
<reference evidence="1" key="2">
    <citation type="submission" date="2015-03" db="UniProtKB">
        <authorList>
            <consortium name="EnsemblPlants"/>
        </authorList>
    </citation>
    <scope>IDENTIFICATION</scope>
</reference>
<dbReference type="HOGENOM" id="CLU_2691903_0_0_1"/>
<proteinExistence type="predicted"/>